<evidence type="ECO:0000256" key="10">
    <source>
        <dbReference type="PROSITE-ProRule" id="PRU01240"/>
    </source>
</evidence>
<evidence type="ECO:0000313" key="16">
    <source>
        <dbReference type="EMBL" id="GMN58817.1"/>
    </source>
</evidence>
<dbReference type="InterPro" id="IPR045051">
    <property type="entry name" value="SBT"/>
</dbReference>
<evidence type="ECO:0008006" key="18">
    <source>
        <dbReference type="Google" id="ProtNLM"/>
    </source>
</evidence>
<dbReference type="GO" id="GO:0005576">
    <property type="term" value="C:extracellular region"/>
    <property type="evidence" value="ECO:0007669"/>
    <property type="project" value="UniProtKB-SubCell"/>
</dbReference>
<comment type="similarity">
    <text evidence="2 10 11">Belongs to the peptidase S8 family.</text>
</comment>
<evidence type="ECO:0000259" key="14">
    <source>
        <dbReference type="Pfam" id="PF05922"/>
    </source>
</evidence>
<organism evidence="16 17">
    <name type="scientific">Ficus carica</name>
    <name type="common">Common fig</name>
    <dbReference type="NCBI Taxonomy" id="3494"/>
    <lineage>
        <taxon>Eukaryota</taxon>
        <taxon>Viridiplantae</taxon>
        <taxon>Streptophyta</taxon>
        <taxon>Embryophyta</taxon>
        <taxon>Tracheophyta</taxon>
        <taxon>Spermatophyta</taxon>
        <taxon>Magnoliopsida</taxon>
        <taxon>eudicotyledons</taxon>
        <taxon>Gunneridae</taxon>
        <taxon>Pentapetalae</taxon>
        <taxon>rosids</taxon>
        <taxon>fabids</taxon>
        <taxon>Rosales</taxon>
        <taxon>Moraceae</taxon>
        <taxon>Ficeae</taxon>
        <taxon>Ficus</taxon>
    </lineage>
</organism>
<dbReference type="InterPro" id="IPR041469">
    <property type="entry name" value="Subtilisin-like_FN3"/>
</dbReference>
<dbReference type="InterPro" id="IPR023827">
    <property type="entry name" value="Peptidase_S8_Asp-AS"/>
</dbReference>
<sequence length="846" mass="90327">MKSINGVCLVAVLCFGMFISSLCQDDSDNVTAIYIVTLKEAHASVHYYDEMRWENHGAKYGPSERLRIPKPSFRNISRTDRRYGSHIARVHDSLLRRALRGQKYLKLYSYHYLINGFAVLVTPQQADKLSRRREVANVVLDFSVRTATTHTPQFLGLPQGAWAQQGGYESAGEGIVIGFIDTGIDPKHPSFADDTSGRPYPVPQHFSGICEVTPDFPSGSCNRKLVGARHFAASAITRGIFNASQDFASPFDGDGHGSHTASVAAGNHGVPVIVSGHCFGNASGMAPRSHIAVYKALYKSFGGFAADVVAAIDQAAQDGVDIISLSITPNRRPPGLATFFNPIDMALLSAVKAGIFVVQASGNTGPSPKSMSSFSPWIVTVGAASHDRVYGNSIVLGNNVTIAGVGLAPGTGKDAMYTLVSAIHVLNNDTTVADDLYVGECQDSSRFNHNLVQGNLLICSYSIRFILGISTIQRALETAKNLSAVGLVFYMDPFVLGFQLNPVPMKIPGIIISSPENSKILVQYYNSSLERDSKKKIVKFGASARICGGLKANYSNPAPSIMYYSARGPDPEDNSLDDADIMKPNLVAPGNSVWAAWSSAGGDSVEFLGEKFAMMSGTSMAAPHVAGLAALIKQKFPSFSPAAIASALSTTASLYDKNGGPIMAQRAYAEPDVNKSPATPFDMGSGFVNATAALNPGLIFDTSYNDYMSFLCGINGSAPVVRNYTGKDCWVYNSTINGADLNLPSITIAKLNQSRTLQRMVTNVGENDTYSVGWSSPYGVSAKVSPTHFSIASGQKQVLTIVLNAVLNNSVASFGRIGLFGSKGQVVNIPLSVIVKTIYNNIATNS</sequence>
<reference evidence="16" key="1">
    <citation type="submission" date="2023-07" db="EMBL/GenBank/DDBJ databases">
        <title>draft genome sequence of fig (Ficus carica).</title>
        <authorList>
            <person name="Takahashi T."/>
            <person name="Nishimura K."/>
        </authorList>
    </citation>
    <scope>NUCLEOTIDE SEQUENCE</scope>
</reference>
<dbReference type="InterPro" id="IPR010259">
    <property type="entry name" value="S8pro/Inhibitor_I9"/>
</dbReference>
<evidence type="ECO:0000256" key="3">
    <source>
        <dbReference type="ARBA" id="ARBA00022525"/>
    </source>
</evidence>
<dbReference type="PROSITE" id="PS00136">
    <property type="entry name" value="SUBTILASE_ASP"/>
    <property type="match status" value="1"/>
</dbReference>
<evidence type="ECO:0000256" key="11">
    <source>
        <dbReference type="RuleBase" id="RU003355"/>
    </source>
</evidence>
<evidence type="ECO:0000256" key="8">
    <source>
        <dbReference type="ARBA" id="ARBA00023180"/>
    </source>
</evidence>
<dbReference type="CDD" id="cd02120">
    <property type="entry name" value="PA_subtilisin_like"/>
    <property type="match status" value="1"/>
</dbReference>
<feature type="domain" description="Peptidase S8/S53" evidence="13">
    <location>
        <begin position="172"/>
        <end position="657"/>
    </location>
</feature>
<evidence type="ECO:0000313" key="17">
    <source>
        <dbReference type="Proteomes" id="UP001187192"/>
    </source>
</evidence>
<feature type="domain" description="Subtilisin-like protease fibronectin type-III" evidence="15">
    <location>
        <begin position="740"/>
        <end position="833"/>
    </location>
</feature>
<comment type="subcellular location">
    <subcellularLocation>
        <location evidence="1">Secreted</location>
    </subcellularLocation>
</comment>
<dbReference type="Pfam" id="PF00082">
    <property type="entry name" value="Peptidase_S8"/>
    <property type="match status" value="1"/>
</dbReference>
<feature type="chain" id="PRO_5041735180" description="Subtilisin-like protease SBT2.2" evidence="12">
    <location>
        <begin position="24"/>
        <end position="846"/>
    </location>
</feature>
<evidence type="ECO:0000259" key="15">
    <source>
        <dbReference type="Pfam" id="PF17766"/>
    </source>
</evidence>
<gene>
    <name evidence="16" type="ORF">TIFTF001_027922</name>
</gene>
<dbReference type="Gene3D" id="3.40.50.200">
    <property type="entry name" value="Peptidase S8/S53 domain"/>
    <property type="match status" value="1"/>
</dbReference>
<evidence type="ECO:0000256" key="9">
    <source>
        <dbReference type="PIRSR" id="PIRSR615500-1"/>
    </source>
</evidence>
<dbReference type="EMBL" id="BTGU01000081">
    <property type="protein sequence ID" value="GMN58817.1"/>
    <property type="molecule type" value="Genomic_DNA"/>
</dbReference>
<dbReference type="InterPro" id="IPR000209">
    <property type="entry name" value="Peptidase_S8/S53_dom"/>
</dbReference>
<dbReference type="CDD" id="cd04852">
    <property type="entry name" value="Peptidases_S8_3"/>
    <property type="match status" value="1"/>
</dbReference>
<comment type="caution">
    <text evidence="16">The sequence shown here is derived from an EMBL/GenBank/DDBJ whole genome shotgun (WGS) entry which is preliminary data.</text>
</comment>
<dbReference type="GO" id="GO:0004252">
    <property type="term" value="F:serine-type endopeptidase activity"/>
    <property type="evidence" value="ECO:0007669"/>
    <property type="project" value="UniProtKB-UniRule"/>
</dbReference>
<dbReference type="AlphaFoldDB" id="A0AA88DNV1"/>
<evidence type="ECO:0000256" key="1">
    <source>
        <dbReference type="ARBA" id="ARBA00004613"/>
    </source>
</evidence>
<keyword evidence="7 10" id="KW-0720">Serine protease</keyword>
<dbReference type="InterPro" id="IPR023828">
    <property type="entry name" value="Peptidase_S8_Ser-AS"/>
</dbReference>
<dbReference type="Pfam" id="PF05922">
    <property type="entry name" value="Inhibitor_I9"/>
    <property type="match status" value="1"/>
</dbReference>
<evidence type="ECO:0000256" key="7">
    <source>
        <dbReference type="ARBA" id="ARBA00022825"/>
    </source>
</evidence>
<feature type="active site" description="Charge relay system" evidence="9 10">
    <location>
        <position position="619"/>
    </location>
</feature>
<dbReference type="Gene3D" id="2.60.40.2310">
    <property type="match status" value="1"/>
</dbReference>
<dbReference type="PANTHER" id="PTHR10795">
    <property type="entry name" value="PROPROTEIN CONVERTASE SUBTILISIN/KEXIN"/>
    <property type="match status" value="1"/>
</dbReference>
<evidence type="ECO:0000256" key="2">
    <source>
        <dbReference type="ARBA" id="ARBA00011073"/>
    </source>
</evidence>
<dbReference type="InterPro" id="IPR036852">
    <property type="entry name" value="Peptidase_S8/S53_dom_sf"/>
</dbReference>
<name>A0AA88DNV1_FICCA</name>
<dbReference type="InterPro" id="IPR015500">
    <property type="entry name" value="Peptidase_S8_subtilisin-rel"/>
</dbReference>
<keyword evidence="6 10" id="KW-0378">Hydrolase</keyword>
<dbReference type="Proteomes" id="UP001187192">
    <property type="component" value="Unassembled WGS sequence"/>
</dbReference>
<feature type="domain" description="Inhibitor I9" evidence="14">
    <location>
        <begin position="34"/>
        <end position="146"/>
    </location>
</feature>
<proteinExistence type="inferred from homology"/>
<evidence type="ECO:0000259" key="13">
    <source>
        <dbReference type="Pfam" id="PF00082"/>
    </source>
</evidence>
<dbReference type="Pfam" id="PF17766">
    <property type="entry name" value="fn3_6"/>
    <property type="match status" value="1"/>
</dbReference>
<dbReference type="Gene3D" id="3.30.70.80">
    <property type="entry name" value="Peptidase S8 propeptide/proteinase inhibitor I9"/>
    <property type="match status" value="1"/>
</dbReference>
<dbReference type="PROSITE" id="PS51892">
    <property type="entry name" value="SUBTILASE"/>
    <property type="match status" value="1"/>
</dbReference>
<keyword evidence="4 10" id="KW-0645">Protease</keyword>
<evidence type="ECO:0000256" key="12">
    <source>
        <dbReference type="SAM" id="SignalP"/>
    </source>
</evidence>
<dbReference type="InterPro" id="IPR034197">
    <property type="entry name" value="Peptidases_S8_3"/>
</dbReference>
<keyword evidence="17" id="KW-1185">Reference proteome</keyword>
<dbReference type="GO" id="GO:0006508">
    <property type="term" value="P:proteolysis"/>
    <property type="evidence" value="ECO:0007669"/>
    <property type="project" value="UniProtKB-KW"/>
</dbReference>
<dbReference type="Gene3D" id="3.50.30.30">
    <property type="match status" value="1"/>
</dbReference>
<accession>A0AA88DNV1</accession>
<evidence type="ECO:0000256" key="6">
    <source>
        <dbReference type="ARBA" id="ARBA00022801"/>
    </source>
</evidence>
<feature type="active site" description="Charge relay system" evidence="9 10">
    <location>
        <position position="181"/>
    </location>
</feature>
<dbReference type="SUPFAM" id="SSF52743">
    <property type="entry name" value="Subtilisin-like"/>
    <property type="match status" value="1"/>
</dbReference>
<dbReference type="FunFam" id="3.40.50.200:FF:000006">
    <property type="entry name" value="Subtilisin-like protease SBT1.5"/>
    <property type="match status" value="1"/>
</dbReference>
<evidence type="ECO:0000256" key="5">
    <source>
        <dbReference type="ARBA" id="ARBA00022729"/>
    </source>
</evidence>
<keyword evidence="8" id="KW-0325">Glycoprotein</keyword>
<feature type="signal peptide" evidence="12">
    <location>
        <begin position="1"/>
        <end position="23"/>
    </location>
</feature>
<dbReference type="PRINTS" id="PR00723">
    <property type="entry name" value="SUBTILISIN"/>
</dbReference>
<feature type="active site" description="Charge relay system" evidence="9 10">
    <location>
        <position position="256"/>
    </location>
</feature>
<keyword evidence="3" id="KW-0964">Secreted</keyword>
<evidence type="ECO:0000256" key="4">
    <source>
        <dbReference type="ARBA" id="ARBA00022670"/>
    </source>
</evidence>
<keyword evidence="5 12" id="KW-0732">Signal</keyword>
<dbReference type="InterPro" id="IPR037045">
    <property type="entry name" value="S8pro/Inhibitor_I9_sf"/>
</dbReference>
<dbReference type="GO" id="GO:0009609">
    <property type="term" value="P:response to symbiotic bacterium"/>
    <property type="evidence" value="ECO:0007669"/>
    <property type="project" value="UniProtKB-ARBA"/>
</dbReference>
<protein>
    <recommendedName>
        <fullName evidence="18">Subtilisin-like protease SBT2.2</fullName>
    </recommendedName>
</protein>
<dbReference type="PROSITE" id="PS00138">
    <property type="entry name" value="SUBTILASE_SER"/>
    <property type="match status" value="1"/>
</dbReference>